<feature type="transmembrane region" description="Helical" evidence="1">
    <location>
        <begin position="12"/>
        <end position="34"/>
    </location>
</feature>
<organism evidence="2 3">
    <name type="scientific">Hafnia alvei ATCC 51873</name>
    <dbReference type="NCBI Taxonomy" id="1002364"/>
    <lineage>
        <taxon>Bacteria</taxon>
        <taxon>Pseudomonadati</taxon>
        <taxon>Pseudomonadota</taxon>
        <taxon>Gammaproteobacteria</taxon>
        <taxon>Enterobacterales</taxon>
        <taxon>Hafniaceae</taxon>
        <taxon>Hafnia</taxon>
    </lineage>
</organism>
<sequence>MGLAFPKHYSAYYSFCYLIINKVMLDLTAFRLVLSNLKTLKQNHKISIDYC</sequence>
<protein>
    <submittedName>
        <fullName evidence="2">Uncharacterized protein</fullName>
    </submittedName>
</protein>
<dbReference type="Proteomes" id="UP000005959">
    <property type="component" value="Unassembled WGS sequence"/>
</dbReference>
<reference evidence="2 3" key="1">
    <citation type="submission" date="2011-08" db="EMBL/GenBank/DDBJ databases">
        <authorList>
            <person name="Weinstock G."/>
            <person name="Sodergren E."/>
            <person name="Clifton S."/>
            <person name="Fulton L."/>
            <person name="Fulton B."/>
            <person name="Courtney L."/>
            <person name="Fronick C."/>
            <person name="Harrison M."/>
            <person name="Strong C."/>
            <person name="Farmer C."/>
            <person name="Delahaunty K."/>
            <person name="Markovic C."/>
            <person name="Hall O."/>
            <person name="Minx P."/>
            <person name="Tomlinson C."/>
            <person name="Mitreva M."/>
            <person name="Hou S."/>
            <person name="Chen J."/>
            <person name="Wollam A."/>
            <person name="Pepin K.H."/>
            <person name="Johnson M."/>
            <person name="Bhonagiri V."/>
            <person name="Zhang X."/>
            <person name="Suruliraj S."/>
            <person name="Warren W."/>
            <person name="Chinwalla A."/>
            <person name="Mardis E.R."/>
            <person name="Wilson R.K."/>
        </authorList>
    </citation>
    <scope>NUCLEOTIDE SEQUENCE [LARGE SCALE GENOMIC DNA]</scope>
    <source>
        <strain evidence="2 3">ATCC 51873</strain>
    </source>
</reference>
<keyword evidence="1" id="KW-1133">Transmembrane helix</keyword>
<gene>
    <name evidence="2" type="ORF">HMPREF0454_03628</name>
</gene>
<keyword evidence="1" id="KW-0472">Membrane</keyword>
<evidence type="ECO:0000313" key="2">
    <source>
        <dbReference type="EMBL" id="EHM39986.1"/>
    </source>
</evidence>
<evidence type="ECO:0000313" key="3">
    <source>
        <dbReference type="Proteomes" id="UP000005959"/>
    </source>
</evidence>
<dbReference type="EMBL" id="AGCI01000087">
    <property type="protein sequence ID" value="EHM39986.1"/>
    <property type="molecule type" value="Genomic_DNA"/>
</dbReference>
<evidence type="ECO:0000256" key="1">
    <source>
        <dbReference type="SAM" id="Phobius"/>
    </source>
</evidence>
<name>G9YAK3_HAFAL</name>
<keyword evidence="1" id="KW-0812">Transmembrane</keyword>
<proteinExistence type="predicted"/>
<accession>G9YAK3</accession>
<dbReference type="HOGENOM" id="CLU_3099429_0_0_6"/>
<comment type="caution">
    <text evidence="2">The sequence shown here is derived from an EMBL/GenBank/DDBJ whole genome shotgun (WGS) entry which is preliminary data.</text>
</comment>
<dbReference type="AlphaFoldDB" id="G9YAK3"/>